<protein>
    <recommendedName>
        <fullName evidence="5">PEP-CTERM protein-sorting domain-containing protein</fullName>
    </recommendedName>
</protein>
<keyword evidence="4" id="KW-1185">Reference proteome</keyword>
<dbReference type="Proteomes" id="UP000014461">
    <property type="component" value="Unassembled WGS sequence"/>
</dbReference>
<dbReference type="NCBIfam" id="TIGR02595">
    <property type="entry name" value="PEP_CTERM"/>
    <property type="match status" value="1"/>
</dbReference>
<dbReference type="RefSeq" id="WP_016401475.1">
    <property type="nucleotide sequence ID" value="NZ_BARX01000010.1"/>
</dbReference>
<comment type="caution">
    <text evidence="3">The sequence shown here is derived from an EMBL/GenBank/DDBJ whole genome shotgun (WGS) entry which is preliminary data.</text>
</comment>
<keyword evidence="1" id="KW-0472">Membrane</keyword>
<dbReference type="AlphaFoldDB" id="R9PK30"/>
<reference evidence="3" key="1">
    <citation type="journal article" date="2013" name="Genome Announc.">
        <title>Draft Genome Sequence of Agarivorans albus Strain MKT 106T, an Agarolytic Marine Bacterium.</title>
        <authorList>
            <person name="Yasuike M."/>
            <person name="Nakamura Y."/>
            <person name="Kai W."/>
            <person name="Fujiwara A."/>
            <person name="Fukui Y."/>
            <person name="Satomi M."/>
            <person name="Sano M."/>
        </authorList>
    </citation>
    <scope>NUCLEOTIDE SEQUENCE [LARGE SCALE GENOMIC DNA]</scope>
</reference>
<keyword evidence="2" id="KW-0732">Signal</keyword>
<organism evidence="3 4">
    <name type="scientific">Agarivorans albus MKT 106</name>
    <dbReference type="NCBI Taxonomy" id="1331007"/>
    <lineage>
        <taxon>Bacteria</taxon>
        <taxon>Pseudomonadati</taxon>
        <taxon>Pseudomonadota</taxon>
        <taxon>Gammaproteobacteria</taxon>
        <taxon>Alteromonadales</taxon>
        <taxon>Alteromonadaceae</taxon>
        <taxon>Agarivorans</taxon>
    </lineage>
</organism>
<name>R9PK30_AGAAL</name>
<gene>
    <name evidence="3" type="ORF">AALB_1787</name>
</gene>
<dbReference type="InterPro" id="IPR013424">
    <property type="entry name" value="Ice-binding_C"/>
</dbReference>
<evidence type="ECO:0008006" key="5">
    <source>
        <dbReference type="Google" id="ProtNLM"/>
    </source>
</evidence>
<accession>R9PK30</accession>
<dbReference type="EMBL" id="BARX01000010">
    <property type="protein sequence ID" value="GAD01707.1"/>
    <property type="molecule type" value="Genomic_DNA"/>
</dbReference>
<evidence type="ECO:0000313" key="3">
    <source>
        <dbReference type="EMBL" id="GAD01707.1"/>
    </source>
</evidence>
<feature type="chain" id="PRO_5004488110" description="PEP-CTERM protein-sorting domain-containing protein" evidence="2">
    <location>
        <begin position="22"/>
        <end position="265"/>
    </location>
</feature>
<keyword evidence="1" id="KW-0812">Transmembrane</keyword>
<dbReference type="OrthoDB" id="9769473at2"/>
<sequence>MKSIKMLSALVLIASSFTANATFISGDYTLNNGKQVALQGLEWMPLTYSQSYSRLYVEADGGWVDRFGNQWQQNDWRYATRAETATLLNSLWGGNYLGFSNDNFAGATWFIDQLGGLGIDTTLGHNRVDLKLTNDVWLNYDVSQFLFGEDLECSDELRLSCIGEVGIADGFYDSMVTRNIHTGYGVYMQAWTPLGYFDDLSGVDAGLNSNNRVRSKSNSSSMLGSLLVRQPAIAQVPEPTTLVLLVFVLFGIWLKRTSHSANAVS</sequence>
<evidence type="ECO:0000256" key="2">
    <source>
        <dbReference type="SAM" id="SignalP"/>
    </source>
</evidence>
<feature type="signal peptide" evidence="2">
    <location>
        <begin position="1"/>
        <end position="21"/>
    </location>
</feature>
<proteinExistence type="predicted"/>
<keyword evidence="1" id="KW-1133">Transmembrane helix</keyword>
<feature type="transmembrane region" description="Helical" evidence="1">
    <location>
        <begin position="236"/>
        <end position="254"/>
    </location>
</feature>
<evidence type="ECO:0000313" key="4">
    <source>
        <dbReference type="Proteomes" id="UP000014461"/>
    </source>
</evidence>
<evidence type="ECO:0000256" key="1">
    <source>
        <dbReference type="SAM" id="Phobius"/>
    </source>
</evidence>